<name>A0A9P3LAM9_9APHY</name>
<protein>
    <submittedName>
        <fullName evidence="3">Brix domain-containing protein</fullName>
    </submittedName>
</protein>
<feature type="compositionally biased region" description="Basic residues" evidence="1">
    <location>
        <begin position="1"/>
        <end position="11"/>
    </location>
</feature>
<dbReference type="InterPro" id="IPR045112">
    <property type="entry name" value="PPAN-like"/>
</dbReference>
<dbReference type="EMBL" id="BPQB01000005">
    <property type="protein sequence ID" value="GJE86952.1"/>
    <property type="molecule type" value="Genomic_DNA"/>
</dbReference>
<evidence type="ECO:0000256" key="1">
    <source>
        <dbReference type="SAM" id="MobiDB-lite"/>
    </source>
</evidence>
<accession>A0A9P3LAM9</accession>
<feature type="compositionally biased region" description="Acidic residues" evidence="1">
    <location>
        <begin position="370"/>
        <end position="429"/>
    </location>
</feature>
<feature type="region of interest" description="Disordered" evidence="1">
    <location>
        <begin position="329"/>
        <end position="445"/>
    </location>
</feature>
<dbReference type="PANTHER" id="PTHR12661">
    <property type="entry name" value="PETER PAN-RELATED"/>
    <property type="match status" value="1"/>
</dbReference>
<feature type="compositionally biased region" description="Basic and acidic residues" evidence="1">
    <location>
        <begin position="329"/>
        <end position="358"/>
    </location>
</feature>
<dbReference type="Pfam" id="PF04427">
    <property type="entry name" value="Brix"/>
    <property type="match status" value="1"/>
</dbReference>
<organism evidence="3 4">
    <name type="scientific">Phanerochaete sordida</name>
    <dbReference type="NCBI Taxonomy" id="48140"/>
    <lineage>
        <taxon>Eukaryota</taxon>
        <taxon>Fungi</taxon>
        <taxon>Dikarya</taxon>
        <taxon>Basidiomycota</taxon>
        <taxon>Agaricomycotina</taxon>
        <taxon>Agaricomycetes</taxon>
        <taxon>Polyporales</taxon>
        <taxon>Phanerochaetaceae</taxon>
        <taxon>Phanerochaete</taxon>
    </lineage>
</organism>
<dbReference type="InterPro" id="IPR007109">
    <property type="entry name" value="Brix"/>
</dbReference>
<dbReference type="Proteomes" id="UP000703269">
    <property type="component" value="Unassembled WGS sequence"/>
</dbReference>
<dbReference type="PROSITE" id="PS50833">
    <property type="entry name" value="BRIX"/>
    <property type="match status" value="1"/>
</dbReference>
<sequence length="445" mass="49352">MARRRKNRTHLKGGTASAPGTAEGVPKSFVIKHGQVGTSLSQLVRDVRKVMEPNTASRLRERARNKLKDFMTMAPPLGVTHLLAFTLTDVAPSLRIVRLPVGPTLSFRIERYSLLKDITRTSRRAKSIGTVEYLSPPLLVLASFPQPGPGTPPHLTLLMKTFQTLFPPLSPKTISLSSARRVVLVAYNAERGTVDFRHFLITVKPYGVSKRVRRVLEGAAAKASSTHGVLDLGNEKDVADFLLRKKGEPGPGTDGYESAASSASSAGGDDLDAISLADDYVGRNNKKGQKRAVKLDEIGPRMELRLIKIVEGVPGREGSVIYHEFVKKTKSEVEKQKAEHAAKERLRKQRREEQEKNVARKKQLAKKDGDESDAEEGQSGDEEHEEEEQSANEEEEFEEGEWDEEEEISEGEEGSEVSDSEAEESSEDEEVRRPPPKKQKTKSKR</sequence>
<comment type="caution">
    <text evidence="3">The sequence shown here is derived from an EMBL/GenBank/DDBJ whole genome shotgun (WGS) entry which is preliminary data.</text>
</comment>
<evidence type="ECO:0000259" key="2">
    <source>
        <dbReference type="PROSITE" id="PS50833"/>
    </source>
</evidence>
<feature type="compositionally biased region" description="Basic residues" evidence="1">
    <location>
        <begin position="434"/>
        <end position="445"/>
    </location>
</feature>
<keyword evidence="4" id="KW-1185">Reference proteome</keyword>
<evidence type="ECO:0000313" key="4">
    <source>
        <dbReference type="Proteomes" id="UP000703269"/>
    </source>
</evidence>
<dbReference type="PANTHER" id="PTHR12661:SF5">
    <property type="entry name" value="SUPPRESSOR OF SWI4 1 HOMOLOG"/>
    <property type="match status" value="1"/>
</dbReference>
<evidence type="ECO:0000313" key="3">
    <source>
        <dbReference type="EMBL" id="GJE86952.1"/>
    </source>
</evidence>
<dbReference type="OrthoDB" id="10261452at2759"/>
<proteinExistence type="predicted"/>
<dbReference type="GO" id="GO:0006364">
    <property type="term" value="P:rRNA processing"/>
    <property type="evidence" value="ECO:0007669"/>
    <property type="project" value="InterPro"/>
</dbReference>
<gene>
    <name evidence="3" type="ORF">PsYK624_030350</name>
</gene>
<dbReference type="GO" id="GO:0000027">
    <property type="term" value="P:ribosomal large subunit assembly"/>
    <property type="evidence" value="ECO:0007669"/>
    <property type="project" value="TreeGrafter"/>
</dbReference>
<reference evidence="3 4" key="1">
    <citation type="submission" date="2021-08" db="EMBL/GenBank/DDBJ databases">
        <title>Draft Genome Sequence of Phanerochaete sordida strain YK-624.</title>
        <authorList>
            <person name="Mori T."/>
            <person name="Dohra H."/>
            <person name="Suzuki T."/>
            <person name="Kawagishi H."/>
            <person name="Hirai H."/>
        </authorList>
    </citation>
    <scope>NUCLEOTIDE SEQUENCE [LARGE SCALE GENOMIC DNA]</scope>
    <source>
        <strain evidence="3 4">YK-624</strain>
    </source>
</reference>
<dbReference type="AlphaFoldDB" id="A0A9P3LAM9"/>
<dbReference type="SMART" id="SM00879">
    <property type="entry name" value="Brix"/>
    <property type="match status" value="1"/>
</dbReference>
<feature type="region of interest" description="Disordered" evidence="1">
    <location>
        <begin position="1"/>
        <end position="24"/>
    </location>
</feature>
<feature type="region of interest" description="Disordered" evidence="1">
    <location>
        <begin position="244"/>
        <end position="268"/>
    </location>
</feature>
<dbReference type="GO" id="GO:0030687">
    <property type="term" value="C:preribosome, large subunit precursor"/>
    <property type="evidence" value="ECO:0007669"/>
    <property type="project" value="TreeGrafter"/>
</dbReference>
<dbReference type="GO" id="GO:0019843">
    <property type="term" value="F:rRNA binding"/>
    <property type="evidence" value="ECO:0007669"/>
    <property type="project" value="InterPro"/>
</dbReference>
<feature type="domain" description="Brix" evidence="2">
    <location>
        <begin position="26"/>
        <end position="315"/>
    </location>
</feature>